<reference evidence="3" key="1">
    <citation type="journal article" date="2019" name="Int. J. Syst. Evol. Microbiol.">
        <title>The Global Catalogue of Microorganisms (GCM) 10K type strain sequencing project: providing services to taxonomists for standard genome sequencing and annotation.</title>
        <authorList>
            <consortium name="The Broad Institute Genomics Platform"/>
            <consortium name="The Broad Institute Genome Sequencing Center for Infectious Disease"/>
            <person name="Wu L."/>
            <person name="Ma J."/>
        </authorList>
    </citation>
    <scope>NUCLEOTIDE SEQUENCE [LARGE SCALE GENOMIC DNA]</scope>
    <source>
        <strain evidence="3">CGMCC 1.10832</strain>
    </source>
</reference>
<gene>
    <name evidence="2" type="ORF">GCM10011506_35750</name>
</gene>
<evidence type="ECO:0000256" key="1">
    <source>
        <dbReference type="SAM" id="Coils"/>
    </source>
</evidence>
<accession>A0ABQ1MVK3</accession>
<keyword evidence="3" id="KW-1185">Reference proteome</keyword>
<proteinExistence type="predicted"/>
<dbReference type="RefSeq" id="WP_188466123.1">
    <property type="nucleotide sequence ID" value="NZ_BAABHU010000012.1"/>
</dbReference>
<dbReference type="Pfam" id="PF19268">
    <property type="entry name" value="CIS_TMP"/>
    <property type="match status" value="2"/>
</dbReference>
<dbReference type="Proteomes" id="UP000636010">
    <property type="component" value="Unassembled WGS sequence"/>
</dbReference>
<evidence type="ECO:0000313" key="3">
    <source>
        <dbReference type="Proteomes" id="UP000636010"/>
    </source>
</evidence>
<organism evidence="2 3">
    <name type="scientific">Marivirga lumbricoides</name>
    <dbReference type="NCBI Taxonomy" id="1046115"/>
    <lineage>
        <taxon>Bacteria</taxon>
        <taxon>Pseudomonadati</taxon>
        <taxon>Bacteroidota</taxon>
        <taxon>Cytophagia</taxon>
        <taxon>Cytophagales</taxon>
        <taxon>Marivirgaceae</taxon>
        <taxon>Marivirga</taxon>
    </lineage>
</organism>
<sequence>MASLHQIRNLSFEIETNSEASAKEDIQTLENLIKRRLLSTIEKVFDEIALEDASLRINALTLDLGDIDIYQMDSEVEYKLRHALFQQLTEIVEAKPEVMDQFQATLEPEIKKTEDWLQVYLTTGLIPWWKQVHQLTKQDITEEIYRFFEASPDQFRQFILKNISLPQVLQRLLVYTDYSFLEKVTKINVATLEQIVVATFNLIDQNLEAPQPSYSQLFSSVIERFISSPVTSGNKEGIASMAITEVISQISRLKQLTEEEVILYLFWITSQAINPLPDLQQTILNRFKTTRYSKESLVVLSEKTAFLSGKKIWLFDRLINESDFKVLSQQKAFRMNFIRTLSNEQKQIVWKVVFSQEKQILIQTINEWAVFLQTSLNLSKNAQQKLDVFTQDLLILQLGKQWKSDDQQELLKEVFLFVTDVIAEIPLEVITTIKLQEISNHRQISTEGNKQWEKITTELLQVFEEEESRRNPNTKADNWAEEAIQFLLKGRSAFARSVSGATFKQKVAEAISYFLGGAKPEETWKDRDYYQSVVRKQVNNLSVLEINLILERLKQLAIPESEKSDLKKFMFSQHSIAEVILSDRIIDAILWLKADSNFTFAIQYLSKFDKLPLQINLDPEIFIRLATLLFPEKIKSAVKILDIVAINQLTSLLQKASASSISKQELRSLEMTIKTISSSMDIPAEAKSITESSLLRAAQEIYTAIEQQLVKELKESEEIRKKDETQKTKKRSDILKLDEELEKLAQKELENSLYVQNAGIVLLAPYLPRIFERLALLNEEGIFKNDESKIKAVEVIHFLTFGTEEMMEYTTILNKLMVAMPVSTPLETKISLNTEDKALCESLLKGVLQNWPSLKSSSIDNLRGTFLIREGKLTSHEDKYLLKVEEKGFDMLIDKVPWSFKLVKYKWMKKPIFVEWR</sequence>
<dbReference type="EMBL" id="BMEC01000012">
    <property type="protein sequence ID" value="GGC46997.1"/>
    <property type="molecule type" value="Genomic_DNA"/>
</dbReference>
<name>A0ABQ1MVK3_9BACT</name>
<protein>
    <submittedName>
        <fullName evidence="2">Uncharacterized protein</fullName>
    </submittedName>
</protein>
<feature type="coiled-coil region" evidence="1">
    <location>
        <begin position="695"/>
        <end position="747"/>
    </location>
</feature>
<comment type="caution">
    <text evidence="2">The sequence shown here is derived from an EMBL/GenBank/DDBJ whole genome shotgun (WGS) entry which is preliminary data.</text>
</comment>
<evidence type="ECO:0000313" key="2">
    <source>
        <dbReference type="EMBL" id="GGC46997.1"/>
    </source>
</evidence>
<dbReference type="InterPro" id="IPR045538">
    <property type="entry name" value="CIS_TMP"/>
</dbReference>
<keyword evidence="1" id="KW-0175">Coiled coil</keyword>